<evidence type="ECO:0000313" key="3">
    <source>
        <dbReference type="Proteomes" id="UP001283361"/>
    </source>
</evidence>
<protein>
    <submittedName>
        <fullName evidence="2">Uncharacterized protein</fullName>
    </submittedName>
</protein>
<reference evidence="2" key="1">
    <citation type="journal article" date="2023" name="G3 (Bethesda)">
        <title>A reference genome for the long-term kleptoplast-retaining sea slug Elysia crispata morphotype clarki.</title>
        <authorList>
            <person name="Eastman K.E."/>
            <person name="Pendleton A.L."/>
            <person name="Shaikh M.A."/>
            <person name="Suttiyut T."/>
            <person name="Ogas R."/>
            <person name="Tomko P."/>
            <person name="Gavelis G."/>
            <person name="Widhalm J.R."/>
            <person name="Wisecaver J.H."/>
        </authorList>
    </citation>
    <scope>NUCLEOTIDE SEQUENCE</scope>
    <source>
        <strain evidence="2">ECLA1</strain>
    </source>
</reference>
<dbReference type="AlphaFoldDB" id="A0AAE1D2I3"/>
<accession>A0AAE1D2I3</accession>
<gene>
    <name evidence="2" type="ORF">RRG08_024191</name>
</gene>
<feature type="compositionally biased region" description="Polar residues" evidence="1">
    <location>
        <begin position="76"/>
        <end position="96"/>
    </location>
</feature>
<feature type="region of interest" description="Disordered" evidence="1">
    <location>
        <begin position="73"/>
        <end position="96"/>
    </location>
</feature>
<sequence>MGDVRGSIEKQRERQRDLEIVSFPGFQNRSPCRWNLSASRQFSVGQSPSYPDLDRFISRGEASGVSTAVEVRVAGSQRTTEQAYTSQLQPQPKSQR</sequence>
<organism evidence="2 3">
    <name type="scientific">Elysia crispata</name>
    <name type="common">lettuce slug</name>
    <dbReference type="NCBI Taxonomy" id="231223"/>
    <lineage>
        <taxon>Eukaryota</taxon>
        <taxon>Metazoa</taxon>
        <taxon>Spiralia</taxon>
        <taxon>Lophotrochozoa</taxon>
        <taxon>Mollusca</taxon>
        <taxon>Gastropoda</taxon>
        <taxon>Heterobranchia</taxon>
        <taxon>Euthyneura</taxon>
        <taxon>Panpulmonata</taxon>
        <taxon>Sacoglossa</taxon>
        <taxon>Placobranchoidea</taxon>
        <taxon>Plakobranchidae</taxon>
        <taxon>Elysia</taxon>
    </lineage>
</organism>
<proteinExistence type="predicted"/>
<comment type="caution">
    <text evidence="2">The sequence shown here is derived from an EMBL/GenBank/DDBJ whole genome shotgun (WGS) entry which is preliminary data.</text>
</comment>
<dbReference type="EMBL" id="JAWDGP010005686">
    <property type="protein sequence ID" value="KAK3754116.1"/>
    <property type="molecule type" value="Genomic_DNA"/>
</dbReference>
<evidence type="ECO:0000256" key="1">
    <source>
        <dbReference type="SAM" id="MobiDB-lite"/>
    </source>
</evidence>
<keyword evidence="3" id="KW-1185">Reference proteome</keyword>
<evidence type="ECO:0000313" key="2">
    <source>
        <dbReference type="EMBL" id="KAK3754116.1"/>
    </source>
</evidence>
<dbReference type="Proteomes" id="UP001283361">
    <property type="component" value="Unassembled WGS sequence"/>
</dbReference>
<name>A0AAE1D2I3_9GAST</name>